<organism evidence="1 2">
    <name type="scientific">Catenulispora acidiphila (strain DSM 44928 / JCM 14897 / NBRC 102108 / NRRL B-24433 / ID139908)</name>
    <dbReference type="NCBI Taxonomy" id="479433"/>
    <lineage>
        <taxon>Bacteria</taxon>
        <taxon>Bacillati</taxon>
        <taxon>Actinomycetota</taxon>
        <taxon>Actinomycetes</taxon>
        <taxon>Catenulisporales</taxon>
        <taxon>Catenulisporaceae</taxon>
        <taxon>Catenulispora</taxon>
    </lineage>
</organism>
<dbReference type="AlphaFoldDB" id="C7QEW9"/>
<gene>
    <name evidence="1" type="ordered locus">Caci_4021</name>
</gene>
<name>C7QEW9_CATAD</name>
<protein>
    <submittedName>
        <fullName evidence="1">Uncharacterized protein</fullName>
    </submittedName>
</protein>
<dbReference type="KEGG" id="cai:Caci_4021"/>
<proteinExistence type="predicted"/>
<accession>C7QEW9</accession>
<evidence type="ECO:0000313" key="2">
    <source>
        <dbReference type="Proteomes" id="UP000000851"/>
    </source>
</evidence>
<dbReference type="EMBL" id="CP001700">
    <property type="protein sequence ID" value="ACU72889.1"/>
    <property type="molecule type" value="Genomic_DNA"/>
</dbReference>
<reference evidence="1 2" key="1">
    <citation type="journal article" date="2009" name="Stand. Genomic Sci.">
        <title>Complete genome sequence of Catenulispora acidiphila type strain (ID 139908).</title>
        <authorList>
            <person name="Copeland A."/>
            <person name="Lapidus A."/>
            <person name="Glavina Del Rio T."/>
            <person name="Nolan M."/>
            <person name="Lucas S."/>
            <person name="Chen F."/>
            <person name="Tice H."/>
            <person name="Cheng J.F."/>
            <person name="Bruce D."/>
            <person name="Goodwin L."/>
            <person name="Pitluck S."/>
            <person name="Mikhailova N."/>
            <person name="Pati A."/>
            <person name="Ivanova N."/>
            <person name="Mavromatis K."/>
            <person name="Chen A."/>
            <person name="Palaniappan K."/>
            <person name="Chain P."/>
            <person name="Land M."/>
            <person name="Hauser L."/>
            <person name="Chang Y.J."/>
            <person name="Jeffries C.D."/>
            <person name="Chertkov O."/>
            <person name="Brettin T."/>
            <person name="Detter J.C."/>
            <person name="Han C."/>
            <person name="Ali Z."/>
            <person name="Tindall B.J."/>
            <person name="Goker M."/>
            <person name="Bristow J."/>
            <person name="Eisen J.A."/>
            <person name="Markowitz V."/>
            <person name="Hugenholtz P."/>
            <person name="Kyrpides N.C."/>
            <person name="Klenk H.P."/>
        </authorList>
    </citation>
    <scope>NUCLEOTIDE SEQUENCE [LARGE SCALE GENOMIC DNA]</scope>
    <source>
        <strain evidence="2">DSM 44928 / JCM 14897 / NBRC 102108 / NRRL B-24433 / ID139908</strain>
    </source>
</reference>
<dbReference type="InParanoid" id="C7QEW9"/>
<dbReference type="Proteomes" id="UP000000851">
    <property type="component" value="Chromosome"/>
</dbReference>
<dbReference type="HOGENOM" id="CLU_1025614_0_0_11"/>
<dbReference type="STRING" id="479433.Caci_4021"/>
<keyword evidence="2" id="KW-1185">Reference proteome</keyword>
<sequence>MPPRVTDERDAALSAPVVTVFLHVVNGAGVELIRRSRAEALLEQIINTPLLDVTGDVASGFAWVAPGSHPRRSYAVVPLAAPVWPNTPHPILVTVELWWPTDQHGRRRVRSFAVLAEDPFNAYLIACCLWSTKATGAGAEAAFLYGADRRSAYRISAAAWTCSQIPAETIAQAAATIADRVSTAPLPGIRRTSAVREERIDGRQNFTGTREEIGKCLREQADDREVSMDINAAFSLPIAGDRIETGSCTEYLGRSHYRVTEASDSAESGVS</sequence>
<evidence type="ECO:0000313" key="1">
    <source>
        <dbReference type="EMBL" id="ACU72889.1"/>
    </source>
</evidence>